<dbReference type="Pfam" id="PF00413">
    <property type="entry name" value="Peptidase_M10"/>
    <property type="match status" value="1"/>
</dbReference>
<dbReference type="EMBL" id="JACIDC010000017">
    <property type="protein sequence ID" value="MBB4041965.1"/>
    <property type="molecule type" value="Genomic_DNA"/>
</dbReference>
<dbReference type="RefSeq" id="WP_051435390.1">
    <property type="nucleotide sequence ID" value="NZ_JACIDC010000017.1"/>
</dbReference>
<evidence type="ECO:0000313" key="12">
    <source>
        <dbReference type="EMBL" id="MBB4041965.1"/>
    </source>
</evidence>
<dbReference type="EC" id="3.4.24.40" evidence="12"/>
<keyword evidence="8 12" id="KW-0378">Hydrolase</keyword>
<dbReference type="GO" id="GO:0005615">
    <property type="term" value="C:extracellular space"/>
    <property type="evidence" value="ECO:0007669"/>
    <property type="project" value="InterPro"/>
</dbReference>
<dbReference type="GO" id="GO:0005509">
    <property type="term" value="F:calcium ion binding"/>
    <property type="evidence" value="ECO:0007669"/>
    <property type="project" value="InterPro"/>
</dbReference>
<dbReference type="AlphaFoldDB" id="A0A7W6IJE4"/>
<evidence type="ECO:0000259" key="11">
    <source>
        <dbReference type="SMART" id="SM00235"/>
    </source>
</evidence>
<dbReference type="Pfam" id="PF00353">
    <property type="entry name" value="HemolysinCabind"/>
    <property type="match status" value="4"/>
</dbReference>
<comment type="similarity">
    <text evidence="3">Belongs to the peptidase M10B family.</text>
</comment>
<dbReference type="InterPro" id="IPR050557">
    <property type="entry name" value="RTX_toxin/Mannuronan_C5-epim"/>
</dbReference>
<dbReference type="GO" id="GO:0004222">
    <property type="term" value="F:metalloendopeptidase activity"/>
    <property type="evidence" value="ECO:0007669"/>
    <property type="project" value="InterPro"/>
</dbReference>
<sequence>MATAIEVDPTNNYAIDGILFGTRWTTTALTYSFATLPSQLLDYSPVNAINPDDFSALDSTQQLYVERALEMWTAVSGLTFTEAASPEDADIRIYWYRSPENPTARVVDFPSSEPEAGDIQLGGSVADSNSWEPGSYAYLTILHEIGHALGLKHPHNEIGIFPEVDPAVDSIELSVMSYSSYPGRGSEGGYTLAEGSYPTAPMLHDIAALQYLYGPNWSYKSDDTTYTFDPSADVLFDTLWDGGGNDTYNFENYATNLTINLLPGQWSDVGRQYALLDGFEGIYARGNIANAYLYQNDPRSLIENARGGSGHDTLIGNHAANRLSGNAGNDTLSGGAGADTLEGGAGFNWASYANATAGVNASLIASAGNTGEASGDVYASIQGLQGSAYGDRLTGDTGGNGLQGLGGNDTLYGGDGNDRISGDAGNDYVSGGWGNDRILGGSGSDRLYGYTGSDTLDGESGNDLMSGSSGNDTVRGGSGNDSVDGGSGNDWVYGDTGADRVNGSSGNDRLSGGAGNDALHGGTGRDAFVFDSALGTARTNRKINFDTIKDFNVADDSLWLDNAIFSKLGKTGSLSKPAQLNKAFFTVGEHAEDRNDYLIYNKRTGILSYDADGSSAGKAVEIALLKKGLALSYRDFFVV</sequence>
<dbReference type="PROSITE" id="PS00330">
    <property type="entry name" value="HEMOLYSIN_CALCIUM"/>
    <property type="match status" value="1"/>
</dbReference>
<keyword evidence="7" id="KW-0677">Repeat</keyword>
<name>A0A7W6IJE4_9HYPH</name>
<dbReference type="Proteomes" id="UP000519439">
    <property type="component" value="Unassembled WGS sequence"/>
</dbReference>
<dbReference type="SMART" id="SM00235">
    <property type="entry name" value="ZnMc"/>
    <property type="match status" value="1"/>
</dbReference>
<feature type="domain" description="Peptidase metallopeptidase" evidence="11">
    <location>
        <begin position="27"/>
        <end position="183"/>
    </location>
</feature>
<dbReference type="InterPro" id="IPR001343">
    <property type="entry name" value="Hemolysn_Ca-bd"/>
</dbReference>
<accession>A0A7W6IJE4</accession>
<protein>
    <submittedName>
        <fullName evidence="12">Serralysin</fullName>
        <ecNumber evidence="12">3.4.24.40</ecNumber>
    </submittedName>
</protein>
<organism evidence="12 13">
    <name type="scientific">Microvirga flocculans</name>
    <dbReference type="NCBI Taxonomy" id="217168"/>
    <lineage>
        <taxon>Bacteria</taxon>
        <taxon>Pseudomonadati</taxon>
        <taxon>Pseudomonadota</taxon>
        <taxon>Alphaproteobacteria</taxon>
        <taxon>Hyphomicrobiales</taxon>
        <taxon>Methylobacteriaceae</taxon>
        <taxon>Microvirga</taxon>
    </lineage>
</organism>
<dbReference type="GO" id="GO:0031012">
    <property type="term" value="C:extracellular matrix"/>
    <property type="evidence" value="ECO:0007669"/>
    <property type="project" value="InterPro"/>
</dbReference>
<dbReference type="InterPro" id="IPR006026">
    <property type="entry name" value="Peptidase_Metallo"/>
</dbReference>
<evidence type="ECO:0000313" key="13">
    <source>
        <dbReference type="Proteomes" id="UP000519439"/>
    </source>
</evidence>
<proteinExistence type="inferred from homology"/>
<comment type="subcellular location">
    <subcellularLocation>
        <location evidence="2">Secreted</location>
    </subcellularLocation>
</comment>
<dbReference type="InterPro" id="IPR024079">
    <property type="entry name" value="MetalloPept_cat_dom_sf"/>
</dbReference>
<evidence type="ECO:0000256" key="6">
    <source>
        <dbReference type="ARBA" id="ARBA00022723"/>
    </source>
</evidence>
<dbReference type="InterPro" id="IPR011049">
    <property type="entry name" value="Serralysin-like_metalloprot_C"/>
</dbReference>
<dbReference type="SUPFAM" id="SSF51120">
    <property type="entry name" value="beta-Roll"/>
    <property type="match status" value="3"/>
</dbReference>
<keyword evidence="9" id="KW-0862">Zinc</keyword>
<dbReference type="CDD" id="cd04277">
    <property type="entry name" value="ZnMc_serralysin_like"/>
    <property type="match status" value="1"/>
</dbReference>
<dbReference type="GO" id="GO:0006508">
    <property type="term" value="P:proteolysis"/>
    <property type="evidence" value="ECO:0007669"/>
    <property type="project" value="UniProtKB-KW"/>
</dbReference>
<dbReference type="Pfam" id="PF08548">
    <property type="entry name" value="Peptidase_M10_C"/>
    <property type="match status" value="1"/>
</dbReference>
<dbReference type="InterPro" id="IPR018511">
    <property type="entry name" value="Hemolysin-typ_Ca-bd_CS"/>
</dbReference>
<evidence type="ECO:0000256" key="10">
    <source>
        <dbReference type="SAM" id="MobiDB-lite"/>
    </source>
</evidence>
<feature type="region of interest" description="Disordered" evidence="10">
    <location>
        <begin position="450"/>
        <end position="518"/>
    </location>
</feature>
<comment type="cofactor">
    <cofactor evidence="1">
        <name>Ca(2+)</name>
        <dbReference type="ChEBI" id="CHEBI:29108"/>
    </cofactor>
</comment>
<evidence type="ECO:0000256" key="5">
    <source>
        <dbReference type="ARBA" id="ARBA00022670"/>
    </source>
</evidence>
<dbReference type="GO" id="GO:0008270">
    <property type="term" value="F:zinc ion binding"/>
    <property type="evidence" value="ECO:0007669"/>
    <property type="project" value="InterPro"/>
</dbReference>
<dbReference type="InterPro" id="IPR013858">
    <property type="entry name" value="Peptidase_M10B_C"/>
</dbReference>
<evidence type="ECO:0000256" key="7">
    <source>
        <dbReference type="ARBA" id="ARBA00022737"/>
    </source>
</evidence>
<dbReference type="PANTHER" id="PTHR38340:SF1">
    <property type="entry name" value="S-LAYER PROTEIN"/>
    <property type="match status" value="1"/>
</dbReference>
<dbReference type="PRINTS" id="PR00313">
    <property type="entry name" value="CABNDNGRPT"/>
</dbReference>
<evidence type="ECO:0000256" key="4">
    <source>
        <dbReference type="ARBA" id="ARBA00022525"/>
    </source>
</evidence>
<dbReference type="InterPro" id="IPR034033">
    <property type="entry name" value="Serralysin-like"/>
</dbReference>
<evidence type="ECO:0000256" key="2">
    <source>
        <dbReference type="ARBA" id="ARBA00004613"/>
    </source>
</evidence>
<keyword evidence="6" id="KW-0479">Metal-binding</keyword>
<reference evidence="12 13" key="1">
    <citation type="submission" date="2020-08" db="EMBL/GenBank/DDBJ databases">
        <title>Genomic Encyclopedia of Type Strains, Phase IV (KMG-IV): sequencing the most valuable type-strain genomes for metagenomic binning, comparative biology and taxonomic classification.</title>
        <authorList>
            <person name="Goeker M."/>
        </authorList>
    </citation>
    <scope>NUCLEOTIDE SEQUENCE [LARGE SCALE GENOMIC DNA]</scope>
    <source>
        <strain evidence="12 13">DSM 15743</strain>
    </source>
</reference>
<evidence type="ECO:0000256" key="9">
    <source>
        <dbReference type="ARBA" id="ARBA00022833"/>
    </source>
</evidence>
<evidence type="ECO:0000256" key="1">
    <source>
        <dbReference type="ARBA" id="ARBA00001913"/>
    </source>
</evidence>
<gene>
    <name evidence="12" type="ORF">GGR34_003649</name>
</gene>
<feature type="compositionally biased region" description="Polar residues" evidence="10">
    <location>
        <begin position="463"/>
        <end position="472"/>
    </location>
</feature>
<keyword evidence="13" id="KW-1185">Reference proteome</keyword>
<dbReference type="PANTHER" id="PTHR38340">
    <property type="entry name" value="S-LAYER PROTEIN"/>
    <property type="match status" value="1"/>
</dbReference>
<keyword evidence="4" id="KW-0964">Secreted</keyword>
<evidence type="ECO:0000256" key="8">
    <source>
        <dbReference type="ARBA" id="ARBA00022801"/>
    </source>
</evidence>
<evidence type="ECO:0000256" key="3">
    <source>
        <dbReference type="ARBA" id="ARBA00009490"/>
    </source>
</evidence>
<dbReference type="Gene3D" id="3.40.390.10">
    <property type="entry name" value="Collagenase (Catalytic Domain)"/>
    <property type="match status" value="1"/>
</dbReference>
<keyword evidence="5" id="KW-0645">Protease</keyword>
<comment type="caution">
    <text evidence="12">The sequence shown here is derived from an EMBL/GenBank/DDBJ whole genome shotgun (WGS) entry which is preliminary data.</text>
</comment>
<dbReference type="Gene3D" id="2.150.10.10">
    <property type="entry name" value="Serralysin-like metalloprotease, C-terminal"/>
    <property type="match status" value="4"/>
</dbReference>
<dbReference type="SUPFAM" id="SSF55486">
    <property type="entry name" value="Metalloproteases ('zincins'), catalytic domain"/>
    <property type="match status" value="1"/>
</dbReference>
<dbReference type="InterPro" id="IPR001818">
    <property type="entry name" value="Pept_M10_metallopeptidase"/>
</dbReference>